<name>A0A1H5PX71_9ACTN</name>
<dbReference type="PANTHER" id="PTHR30136">
    <property type="entry name" value="HELIX-TURN-HELIX TRANSCRIPTIONAL REGULATOR, ICLR FAMILY"/>
    <property type="match status" value="1"/>
</dbReference>
<dbReference type="SMART" id="SM00346">
    <property type="entry name" value="HTH_ICLR"/>
    <property type="match status" value="1"/>
</dbReference>
<dbReference type="PANTHER" id="PTHR30136:SF24">
    <property type="entry name" value="HTH-TYPE TRANSCRIPTIONAL REPRESSOR ALLR"/>
    <property type="match status" value="1"/>
</dbReference>
<dbReference type="InterPro" id="IPR005471">
    <property type="entry name" value="Tscrpt_reg_IclR_N"/>
</dbReference>
<accession>A0A1H5PX71</accession>
<dbReference type="GO" id="GO:0003677">
    <property type="term" value="F:DNA binding"/>
    <property type="evidence" value="ECO:0007669"/>
    <property type="project" value="UniProtKB-KW"/>
</dbReference>
<feature type="domain" description="IclR-ED" evidence="5">
    <location>
        <begin position="81"/>
        <end position="263"/>
    </location>
</feature>
<dbReference type="GO" id="GO:0003700">
    <property type="term" value="F:DNA-binding transcription factor activity"/>
    <property type="evidence" value="ECO:0007669"/>
    <property type="project" value="TreeGrafter"/>
</dbReference>
<dbReference type="Proteomes" id="UP000181980">
    <property type="component" value="Unassembled WGS sequence"/>
</dbReference>
<proteinExistence type="predicted"/>
<keyword evidence="3" id="KW-0804">Transcription</keyword>
<evidence type="ECO:0000256" key="2">
    <source>
        <dbReference type="ARBA" id="ARBA00023125"/>
    </source>
</evidence>
<dbReference type="Pfam" id="PF09339">
    <property type="entry name" value="HTH_IclR"/>
    <property type="match status" value="1"/>
</dbReference>
<protein>
    <submittedName>
        <fullName evidence="6">Transcriptional regulator, IclR family</fullName>
    </submittedName>
</protein>
<evidence type="ECO:0000256" key="1">
    <source>
        <dbReference type="ARBA" id="ARBA00023015"/>
    </source>
</evidence>
<keyword evidence="1" id="KW-0805">Transcription regulation</keyword>
<evidence type="ECO:0000259" key="5">
    <source>
        <dbReference type="PROSITE" id="PS51078"/>
    </source>
</evidence>
<dbReference type="Pfam" id="PF01614">
    <property type="entry name" value="IclR_C"/>
    <property type="match status" value="1"/>
</dbReference>
<dbReference type="Gene3D" id="3.30.450.40">
    <property type="match status" value="1"/>
</dbReference>
<dbReference type="InterPro" id="IPR014757">
    <property type="entry name" value="Tscrpt_reg_IclR_C"/>
</dbReference>
<dbReference type="AlphaFoldDB" id="A0A1H5PX71"/>
<dbReference type="GO" id="GO:0045892">
    <property type="term" value="P:negative regulation of DNA-templated transcription"/>
    <property type="evidence" value="ECO:0007669"/>
    <property type="project" value="TreeGrafter"/>
</dbReference>
<dbReference type="InterPro" id="IPR050707">
    <property type="entry name" value="HTH_MetabolicPath_Reg"/>
</dbReference>
<evidence type="ECO:0000256" key="3">
    <source>
        <dbReference type="ARBA" id="ARBA00023163"/>
    </source>
</evidence>
<dbReference type="RefSeq" id="WP_069112019.1">
    <property type="nucleotide sequence ID" value="NZ_FNUC01000004.1"/>
</dbReference>
<evidence type="ECO:0000313" key="6">
    <source>
        <dbReference type="EMBL" id="SEF18450.1"/>
    </source>
</evidence>
<dbReference type="InterPro" id="IPR036388">
    <property type="entry name" value="WH-like_DNA-bd_sf"/>
</dbReference>
<dbReference type="InterPro" id="IPR029016">
    <property type="entry name" value="GAF-like_dom_sf"/>
</dbReference>
<dbReference type="Gene3D" id="1.10.10.10">
    <property type="entry name" value="Winged helix-like DNA-binding domain superfamily/Winged helix DNA-binding domain"/>
    <property type="match status" value="1"/>
</dbReference>
<feature type="domain" description="HTH iclR-type" evidence="4">
    <location>
        <begin position="18"/>
        <end position="80"/>
    </location>
</feature>
<keyword evidence="2" id="KW-0238">DNA-binding</keyword>
<dbReference type="EMBL" id="FNUC01000004">
    <property type="protein sequence ID" value="SEF18450.1"/>
    <property type="molecule type" value="Genomic_DNA"/>
</dbReference>
<dbReference type="SUPFAM" id="SSF55781">
    <property type="entry name" value="GAF domain-like"/>
    <property type="match status" value="1"/>
</dbReference>
<gene>
    <name evidence="6" type="ORF">SAMN04488561_6511</name>
</gene>
<dbReference type="PROSITE" id="PS51077">
    <property type="entry name" value="HTH_ICLR"/>
    <property type="match status" value="1"/>
</dbReference>
<evidence type="ECO:0000313" key="7">
    <source>
        <dbReference type="Proteomes" id="UP000181980"/>
    </source>
</evidence>
<evidence type="ECO:0000259" key="4">
    <source>
        <dbReference type="PROSITE" id="PS51077"/>
    </source>
</evidence>
<dbReference type="STRING" id="561176.SAMN04488561_6511"/>
<sequence length="279" mass="29946">METPIDGAAGADRAHYHSHALTRGLRVLVHVASAGAPVTLTDLHEATEQPKSTLVRLLAVLEEQDFVLRVDDRPAFVLGHGVLPIVTAYLDSGTPVDLLRPHVRALAHEVGWTAKYAALDGVHAADLCVEFPERPLHFTGKEGGRSPAHASGVGKAMLAGLTLDEAREHLPAQPFQQLTERTIVTERALEAELRRIRDRGYAVDDEECARGLRCVAVAVRVDGELLGALGVSGPAAELTPEREPHIVATLRDVAAELTADARVGPVLAMFARGALARRR</sequence>
<dbReference type="PROSITE" id="PS51078">
    <property type="entry name" value="ICLR_ED"/>
    <property type="match status" value="1"/>
</dbReference>
<reference evidence="7" key="1">
    <citation type="submission" date="2016-10" db="EMBL/GenBank/DDBJ databases">
        <authorList>
            <person name="Varghese N."/>
            <person name="Submissions S."/>
        </authorList>
    </citation>
    <scope>NUCLEOTIDE SEQUENCE [LARGE SCALE GENOMIC DNA]</scope>
    <source>
        <strain evidence="7">DSM 45237</strain>
    </source>
</reference>
<dbReference type="InterPro" id="IPR036390">
    <property type="entry name" value="WH_DNA-bd_sf"/>
</dbReference>
<dbReference type="SUPFAM" id="SSF46785">
    <property type="entry name" value="Winged helix' DNA-binding domain"/>
    <property type="match status" value="1"/>
</dbReference>
<keyword evidence="7" id="KW-1185">Reference proteome</keyword>
<organism evidence="6 7">
    <name type="scientific">Jiangella alba</name>
    <dbReference type="NCBI Taxonomy" id="561176"/>
    <lineage>
        <taxon>Bacteria</taxon>
        <taxon>Bacillati</taxon>
        <taxon>Actinomycetota</taxon>
        <taxon>Actinomycetes</taxon>
        <taxon>Jiangellales</taxon>
        <taxon>Jiangellaceae</taxon>
        <taxon>Jiangella</taxon>
    </lineage>
</organism>